<dbReference type="Pfam" id="PF00072">
    <property type="entry name" value="Response_reg"/>
    <property type="match status" value="1"/>
</dbReference>
<dbReference type="Gene3D" id="1.25.40.10">
    <property type="entry name" value="Tetratricopeptide repeat domain"/>
    <property type="match status" value="1"/>
</dbReference>
<dbReference type="PANTHER" id="PTHR43228">
    <property type="entry name" value="TWO-COMPONENT RESPONSE REGULATOR"/>
    <property type="match status" value="1"/>
</dbReference>
<evidence type="ECO:0000313" key="3">
    <source>
        <dbReference type="EMBL" id="KKO47131.1"/>
    </source>
</evidence>
<comment type="caution">
    <text evidence="3">The sequence shown here is derived from an EMBL/GenBank/DDBJ whole genome shotgun (WGS) entry which is preliminary data.</text>
</comment>
<dbReference type="SUPFAM" id="SSF48452">
    <property type="entry name" value="TPR-like"/>
    <property type="match status" value="1"/>
</dbReference>
<name>A0A0M2V954_9GAMM</name>
<evidence type="ECO:0000259" key="2">
    <source>
        <dbReference type="PROSITE" id="PS50110"/>
    </source>
</evidence>
<dbReference type="SMART" id="SM00448">
    <property type="entry name" value="REC"/>
    <property type="match status" value="1"/>
</dbReference>
<dbReference type="Pfam" id="PF13432">
    <property type="entry name" value="TPR_16"/>
    <property type="match status" value="2"/>
</dbReference>
<organism evidence="3 4">
    <name type="scientific">Arsukibacterium ikkense</name>
    <dbReference type="NCBI Taxonomy" id="336831"/>
    <lineage>
        <taxon>Bacteria</taxon>
        <taxon>Pseudomonadati</taxon>
        <taxon>Pseudomonadota</taxon>
        <taxon>Gammaproteobacteria</taxon>
        <taxon>Chromatiales</taxon>
        <taxon>Chromatiaceae</taxon>
        <taxon>Arsukibacterium</taxon>
    </lineage>
</organism>
<dbReference type="InterPro" id="IPR001789">
    <property type="entry name" value="Sig_transdc_resp-reg_receiver"/>
</dbReference>
<dbReference type="AlphaFoldDB" id="A0A0M2V954"/>
<accession>A0A0M2V954</accession>
<evidence type="ECO:0000256" key="1">
    <source>
        <dbReference type="PROSITE-ProRule" id="PRU00169"/>
    </source>
</evidence>
<dbReference type="InterPro" id="IPR052048">
    <property type="entry name" value="ST_Response_Regulator"/>
</dbReference>
<dbReference type="Gene3D" id="3.40.50.2300">
    <property type="match status" value="1"/>
</dbReference>
<dbReference type="STRING" id="336831.WG68_00280"/>
<dbReference type="InterPro" id="IPR011990">
    <property type="entry name" value="TPR-like_helical_dom_sf"/>
</dbReference>
<dbReference type="PROSITE" id="PS50110">
    <property type="entry name" value="RESPONSE_REGULATORY"/>
    <property type="match status" value="1"/>
</dbReference>
<protein>
    <recommendedName>
        <fullName evidence="2">Response regulatory domain-containing protein</fullName>
    </recommendedName>
</protein>
<evidence type="ECO:0000313" key="4">
    <source>
        <dbReference type="Proteomes" id="UP000034228"/>
    </source>
</evidence>
<dbReference type="OrthoDB" id="7298659at2"/>
<proteinExistence type="predicted"/>
<keyword evidence="4" id="KW-1185">Reference proteome</keyword>
<gene>
    <name evidence="3" type="ORF">WG68_00280</name>
</gene>
<dbReference type="PANTHER" id="PTHR43228:SF1">
    <property type="entry name" value="TWO-COMPONENT RESPONSE REGULATOR ARR22"/>
    <property type="match status" value="1"/>
</dbReference>
<sequence length="540" mass="59437">MQMILQSRFYKSKKLLLVEDCEPVRASIKGMLQQIGFEQITAVADATAALAHAKKQQFDFIVADFQLGEGKDASQFFAELKLHGWLKAGACFAIMSAEPIRQPVHGMLSGLPDCYLLKPFSYVELEKKLAKAFQTSIALRKIYQAAASADYQEAITQADEVVKQHPSLTLQALRLKAEVMLAAGDGKAALGLYQYVCQQRDFSWARLGQAIALLQLSRFAEAATQLQELLKQEELRPEALACLVQLALLQGELQEAKAWVLELLRINPTDNIYQQYYGNLLHLLGDDAAAIAYWQKLLQQYRFSAFDHIEPYLALGRSQLLAAQQADLASYSPLIKQFFDTVQSIPLKLLTAPGAVQQKIQLAQGYLLQGDGAKSAALQAEIAAFDGSLPLSSMLDLVRYHVACNDSMAAGELLKQANLLADTLSKNCQGLAPLVVQHFTTMLKASNQQLRQWQQQGGQQLQADKPKAALQLLRSAFLLCPAHSATSLQLLQALAMLPGHKALKPLASAVLQLLNTKALSSSERSKLTELTNSLPELYLD</sequence>
<feature type="modified residue" description="4-aspartylphosphate" evidence="1">
    <location>
        <position position="64"/>
    </location>
</feature>
<dbReference type="PATRIC" id="fig|336831.14.peg.2261"/>
<dbReference type="GO" id="GO:0000160">
    <property type="term" value="P:phosphorelay signal transduction system"/>
    <property type="evidence" value="ECO:0007669"/>
    <property type="project" value="InterPro"/>
</dbReference>
<feature type="domain" description="Response regulatory" evidence="2">
    <location>
        <begin position="14"/>
        <end position="133"/>
    </location>
</feature>
<dbReference type="InterPro" id="IPR011006">
    <property type="entry name" value="CheY-like_superfamily"/>
</dbReference>
<reference evidence="3 4" key="1">
    <citation type="submission" date="2015-03" db="EMBL/GenBank/DDBJ databases">
        <title>Draft genome sequences of two protease-producing strains of Arsukibacterium isolated from two cold and alkaline environments.</title>
        <authorList>
            <person name="Lylloff J.E."/>
            <person name="Skov L.B."/>
            <person name="Jepsen M."/>
            <person name="Hallin P.F."/>
            <person name="Sorensen S.J."/>
            <person name="Stougaard P."/>
            <person name="Glaring M.A."/>
        </authorList>
    </citation>
    <scope>NUCLEOTIDE SEQUENCE [LARGE SCALE GENOMIC DNA]</scope>
    <source>
        <strain evidence="3 4">GCM72</strain>
    </source>
</reference>
<dbReference type="SUPFAM" id="SSF52172">
    <property type="entry name" value="CheY-like"/>
    <property type="match status" value="1"/>
</dbReference>
<dbReference type="Proteomes" id="UP000034228">
    <property type="component" value="Unassembled WGS sequence"/>
</dbReference>
<dbReference type="EMBL" id="LAHO01000001">
    <property type="protein sequence ID" value="KKO47131.1"/>
    <property type="molecule type" value="Genomic_DNA"/>
</dbReference>
<keyword evidence="1" id="KW-0597">Phosphoprotein</keyword>